<gene>
    <name evidence="5" type="ORF">VNO80_10128</name>
</gene>
<dbReference type="AlphaFoldDB" id="A0AAN9RD67"/>
<comment type="caution">
    <text evidence="5">The sequence shown here is derived from an EMBL/GenBank/DDBJ whole genome shotgun (WGS) entry which is preliminary data.</text>
</comment>
<dbReference type="GO" id="GO:0016491">
    <property type="term" value="F:oxidoreductase activity"/>
    <property type="evidence" value="ECO:0007669"/>
    <property type="project" value="UniProtKB-KW"/>
</dbReference>
<keyword evidence="6" id="KW-1185">Reference proteome</keyword>
<dbReference type="PANTHER" id="PTHR46496:SF1">
    <property type="entry name" value="ZEAXANTHIN EPOXIDASE, CHLOROPLASTIC"/>
    <property type="match status" value="1"/>
</dbReference>
<evidence type="ECO:0000313" key="5">
    <source>
        <dbReference type="EMBL" id="KAK7368106.1"/>
    </source>
</evidence>
<evidence type="ECO:0000256" key="4">
    <source>
        <dbReference type="ARBA" id="ARBA00023002"/>
    </source>
</evidence>
<evidence type="ECO:0000256" key="2">
    <source>
        <dbReference type="ARBA" id="ARBA00022630"/>
    </source>
</evidence>
<comment type="cofactor">
    <cofactor evidence="1">
        <name>FAD</name>
        <dbReference type="ChEBI" id="CHEBI:57692"/>
    </cofactor>
</comment>
<evidence type="ECO:0000256" key="3">
    <source>
        <dbReference type="ARBA" id="ARBA00022827"/>
    </source>
</evidence>
<protein>
    <submittedName>
        <fullName evidence="5">Uncharacterized protein</fullName>
    </submittedName>
</protein>
<keyword evidence="4" id="KW-0560">Oxidoreductase</keyword>
<reference evidence="5 6" key="1">
    <citation type="submission" date="2024-01" db="EMBL/GenBank/DDBJ databases">
        <title>The genomes of 5 underutilized Papilionoideae crops provide insights into root nodulation and disease resistanc.</title>
        <authorList>
            <person name="Jiang F."/>
        </authorList>
    </citation>
    <scope>NUCLEOTIDE SEQUENCE [LARGE SCALE GENOMIC DNA]</scope>
    <source>
        <strain evidence="5">JINMINGXINNONG_FW02</strain>
        <tissue evidence="5">Leaves</tissue>
    </source>
</reference>
<dbReference type="PANTHER" id="PTHR46496">
    <property type="match status" value="1"/>
</dbReference>
<name>A0AAN9RD67_PHACN</name>
<proteinExistence type="predicted"/>
<dbReference type="EMBL" id="JAYMYR010000004">
    <property type="protein sequence ID" value="KAK7368106.1"/>
    <property type="molecule type" value="Genomic_DNA"/>
</dbReference>
<keyword evidence="3" id="KW-0274">FAD</keyword>
<accession>A0AAN9RD67</accession>
<keyword evidence="2" id="KW-0285">Flavoprotein</keyword>
<evidence type="ECO:0000256" key="1">
    <source>
        <dbReference type="ARBA" id="ARBA00001974"/>
    </source>
</evidence>
<organism evidence="5 6">
    <name type="scientific">Phaseolus coccineus</name>
    <name type="common">Scarlet runner bean</name>
    <name type="synonym">Phaseolus multiflorus</name>
    <dbReference type="NCBI Taxonomy" id="3886"/>
    <lineage>
        <taxon>Eukaryota</taxon>
        <taxon>Viridiplantae</taxon>
        <taxon>Streptophyta</taxon>
        <taxon>Embryophyta</taxon>
        <taxon>Tracheophyta</taxon>
        <taxon>Spermatophyta</taxon>
        <taxon>Magnoliopsida</taxon>
        <taxon>eudicotyledons</taxon>
        <taxon>Gunneridae</taxon>
        <taxon>Pentapetalae</taxon>
        <taxon>rosids</taxon>
        <taxon>fabids</taxon>
        <taxon>Fabales</taxon>
        <taxon>Fabaceae</taxon>
        <taxon>Papilionoideae</taxon>
        <taxon>50 kb inversion clade</taxon>
        <taxon>NPAAA clade</taxon>
        <taxon>indigoferoid/millettioid clade</taxon>
        <taxon>Phaseoleae</taxon>
        <taxon>Phaseolus</taxon>
    </lineage>
</organism>
<dbReference type="Proteomes" id="UP001374584">
    <property type="component" value="Unassembled WGS sequence"/>
</dbReference>
<evidence type="ECO:0000313" key="6">
    <source>
        <dbReference type="Proteomes" id="UP001374584"/>
    </source>
</evidence>
<sequence length="77" mass="8299">MRNYGVSRDQSLAVVVFKKDLSAITREGQYRGPFQIQSNALAALEAIDSEVAEEVIRAGCITGNRINGLVDGVSGSW</sequence>